<dbReference type="GO" id="GO:0008168">
    <property type="term" value="F:methyltransferase activity"/>
    <property type="evidence" value="ECO:0007669"/>
    <property type="project" value="UniProtKB-KW"/>
</dbReference>
<dbReference type="EMBL" id="CP165626">
    <property type="protein sequence ID" value="XDU98562.1"/>
    <property type="molecule type" value="Genomic_DNA"/>
</dbReference>
<dbReference type="InterPro" id="IPR029063">
    <property type="entry name" value="SAM-dependent_MTases_sf"/>
</dbReference>
<proteinExistence type="predicted"/>
<sequence>MLKKYKEIKNRYNIGCRFLNDAYNIESNIKSQEEINKNPFRSEIINFLLDSLDKSDTNYLEIGVRNPEDNFNKIISTKKVSVDPGIEFKTNPVDYKMTSDDFFNQIKNGKILRRDIKFDVIFIDGLHLADQVERDINNSLDYIQDYGFIVLHDCNPPTEFHSRESFSYYMSPAKYYWNGTTWKAFFKFRQNRELYSCCINSDWGVGVISKNIDLGKPTTILNPFYEYHVLDKNRNDSLNLIDYEVFKCKIRKD</sequence>
<dbReference type="Gene3D" id="3.40.50.150">
    <property type="entry name" value="Vaccinia Virus protein VP39"/>
    <property type="match status" value="1"/>
</dbReference>
<protein>
    <submittedName>
        <fullName evidence="1">Class I SAM-dependent methyltransferase</fullName>
        <ecNumber evidence="1">2.1.1.-</ecNumber>
    </submittedName>
</protein>
<gene>
    <name evidence="1" type="ORF">AB3G39_15555</name>
</gene>
<name>A0AB39WE35_9FLAO</name>
<dbReference type="AlphaFoldDB" id="A0AB39WE35"/>
<reference evidence="1" key="1">
    <citation type="submission" date="2024-07" db="EMBL/GenBank/DDBJ databases">
        <authorList>
            <person name="Biller S.J."/>
        </authorList>
    </citation>
    <scope>NUCLEOTIDE SEQUENCE</scope>
    <source>
        <strain evidence="1">WC2416</strain>
    </source>
</reference>
<keyword evidence="1" id="KW-0489">Methyltransferase</keyword>
<dbReference type="Pfam" id="PF13578">
    <property type="entry name" value="Methyltransf_24"/>
    <property type="match status" value="1"/>
</dbReference>
<dbReference type="EC" id="2.1.1.-" evidence="1"/>
<organism evidence="1">
    <name type="scientific">Flavobacterium sp. WC2416</name>
    <dbReference type="NCBI Taxonomy" id="3234141"/>
    <lineage>
        <taxon>Bacteria</taxon>
        <taxon>Pseudomonadati</taxon>
        <taxon>Bacteroidota</taxon>
        <taxon>Flavobacteriia</taxon>
        <taxon>Flavobacteriales</taxon>
        <taxon>Flavobacteriaceae</taxon>
        <taxon>Flavobacterium</taxon>
    </lineage>
</organism>
<dbReference type="GO" id="GO:0032259">
    <property type="term" value="P:methylation"/>
    <property type="evidence" value="ECO:0007669"/>
    <property type="project" value="UniProtKB-KW"/>
</dbReference>
<evidence type="ECO:0000313" key="1">
    <source>
        <dbReference type="EMBL" id="XDU98562.1"/>
    </source>
</evidence>
<keyword evidence="1" id="KW-0808">Transferase</keyword>
<accession>A0AB39WE35</accession>
<dbReference type="RefSeq" id="WP_369769535.1">
    <property type="nucleotide sequence ID" value="NZ_CP165626.1"/>
</dbReference>